<evidence type="ECO:0000313" key="2">
    <source>
        <dbReference type="EMBL" id="RMC08644.1"/>
    </source>
</evidence>
<accession>A0A3M0KBG6</accession>
<proteinExistence type="predicted"/>
<keyword evidence="1" id="KW-1133">Transmembrane helix</keyword>
<dbReference type="AlphaFoldDB" id="A0A3M0KBG6"/>
<dbReference type="OrthoDB" id="10444860at2759"/>
<organism evidence="2 3">
    <name type="scientific">Hirundo rustica rustica</name>
    <dbReference type="NCBI Taxonomy" id="333673"/>
    <lineage>
        <taxon>Eukaryota</taxon>
        <taxon>Metazoa</taxon>
        <taxon>Chordata</taxon>
        <taxon>Craniata</taxon>
        <taxon>Vertebrata</taxon>
        <taxon>Euteleostomi</taxon>
        <taxon>Archelosauria</taxon>
        <taxon>Archosauria</taxon>
        <taxon>Dinosauria</taxon>
        <taxon>Saurischia</taxon>
        <taxon>Theropoda</taxon>
        <taxon>Coelurosauria</taxon>
        <taxon>Aves</taxon>
        <taxon>Neognathae</taxon>
        <taxon>Neoaves</taxon>
        <taxon>Telluraves</taxon>
        <taxon>Australaves</taxon>
        <taxon>Passeriformes</taxon>
        <taxon>Sylvioidea</taxon>
        <taxon>Hirundinidae</taxon>
        <taxon>Hirundo</taxon>
    </lineage>
</organism>
<keyword evidence="1" id="KW-0812">Transmembrane</keyword>
<evidence type="ECO:0000256" key="1">
    <source>
        <dbReference type="SAM" id="Phobius"/>
    </source>
</evidence>
<reference evidence="2 3" key="1">
    <citation type="submission" date="2018-07" db="EMBL/GenBank/DDBJ databases">
        <title>A high quality draft genome assembly of the barn swallow (H. rustica rustica).</title>
        <authorList>
            <person name="Formenti G."/>
            <person name="Chiara M."/>
            <person name="Poveda L."/>
            <person name="Francoijs K.-J."/>
            <person name="Bonisoli-Alquati A."/>
            <person name="Canova L."/>
            <person name="Gianfranceschi L."/>
            <person name="Horner D.S."/>
            <person name="Saino N."/>
        </authorList>
    </citation>
    <scope>NUCLEOTIDE SEQUENCE [LARGE SCALE GENOMIC DNA]</scope>
    <source>
        <strain evidence="2">Chelidonia</strain>
        <tissue evidence="2">Blood</tissue>
    </source>
</reference>
<keyword evidence="3" id="KW-1185">Reference proteome</keyword>
<keyword evidence="1" id="KW-0472">Membrane</keyword>
<name>A0A3M0KBG6_HIRRU</name>
<gene>
    <name evidence="2" type="ORF">DUI87_14892</name>
</gene>
<feature type="transmembrane region" description="Helical" evidence="1">
    <location>
        <begin position="6"/>
        <end position="25"/>
    </location>
</feature>
<comment type="caution">
    <text evidence="2">The sequence shown here is derived from an EMBL/GenBank/DDBJ whole genome shotgun (WGS) entry which is preliminary data.</text>
</comment>
<dbReference type="Proteomes" id="UP000269221">
    <property type="component" value="Unassembled WGS sequence"/>
</dbReference>
<dbReference type="EMBL" id="QRBI01000117">
    <property type="protein sequence ID" value="RMC08644.1"/>
    <property type="molecule type" value="Genomic_DNA"/>
</dbReference>
<protein>
    <submittedName>
        <fullName evidence="2">Uncharacterized protein</fullName>
    </submittedName>
</protein>
<evidence type="ECO:0000313" key="3">
    <source>
        <dbReference type="Proteomes" id="UP000269221"/>
    </source>
</evidence>
<sequence length="110" mass="12043">MPPENLLPLLLTMEVGLVVLAGFWLSAAQSSRMLGLVAGLLYWRFTEFGAGVEDAVSNHTEMGNDITLHTKEVKDDEEEVLLHIQADGQARAQQIYIVPVPDSPRQSPSA</sequence>